<feature type="domain" description="Response regulatory" evidence="3">
    <location>
        <begin position="5"/>
        <end position="126"/>
    </location>
</feature>
<dbReference type="Pfam" id="PF00072">
    <property type="entry name" value="Response_reg"/>
    <property type="match status" value="1"/>
</dbReference>
<evidence type="ECO:0000259" key="5">
    <source>
        <dbReference type="PROSITE" id="PS50887"/>
    </source>
</evidence>
<dbReference type="InterPro" id="IPR001789">
    <property type="entry name" value="Sig_transdc_resp-reg_receiver"/>
</dbReference>
<reference evidence="6 7" key="1">
    <citation type="submission" date="2020-08" db="EMBL/GenBank/DDBJ databases">
        <title>Genomic Encyclopedia of Type Strains, Phase III (KMG-III): the genomes of soil and plant-associated and newly described type strains.</title>
        <authorList>
            <person name="Whitman W."/>
        </authorList>
    </citation>
    <scope>NUCLEOTIDE SEQUENCE [LARGE SCALE GENOMIC DNA]</scope>
    <source>
        <strain evidence="6 7">CECT 8897</strain>
    </source>
</reference>
<dbReference type="InterPro" id="IPR000160">
    <property type="entry name" value="GGDEF_dom"/>
</dbReference>
<evidence type="ECO:0000313" key="7">
    <source>
        <dbReference type="Proteomes" id="UP000541535"/>
    </source>
</evidence>
<dbReference type="PROSITE" id="PS50110">
    <property type="entry name" value="RESPONSE_REGULATORY"/>
    <property type="match status" value="1"/>
</dbReference>
<dbReference type="GO" id="GO:0000160">
    <property type="term" value="P:phosphorelay signal transduction system"/>
    <property type="evidence" value="ECO:0007669"/>
    <property type="project" value="InterPro"/>
</dbReference>
<dbReference type="SUPFAM" id="SSF52172">
    <property type="entry name" value="CheY-like"/>
    <property type="match status" value="1"/>
</dbReference>
<evidence type="ECO:0000313" key="6">
    <source>
        <dbReference type="EMBL" id="MBB3120783.1"/>
    </source>
</evidence>
<dbReference type="CDD" id="cd01948">
    <property type="entry name" value="EAL"/>
    <property type="match status" value="1"/>
</dbReference>
<dbReference type="InterPro" id="IPR052155">
    <property type="entry name" value="Biofilm_reg_signaling"/>
</dbReference>
<dbReference type="InterPro" id="IPR001633">
    <property type="entry name" value="EAL_dom"/>
</dbReference>
<evidence type="ECO:0000259" key="3">
    <source>
        <dbReference type="PROSITE" id="PS50110"/>
    </source>
</evidence>
<evidence type="ECO:0000259" key="4">
    <source>
        <dbReference type="PROSITE" id="PS50883"/>
    </source>
</evidence>
<dbReference type="NCBIfam" id="TIGR00254">
    <property type="entry name" value="GGDEF"/>
    <property type="match status" value="1"/>
</dbReference>
<dbReference type="Gene3D" id="3.40.50.2300">
    <property type="match status" value="1"/>
</dbReference>
<dbReference type="SUPFAM" id="SSF55073">
    <property type="entry name" value="Nucleotide cyclase"/>
    <property type="match status" value="1"/>
</dbReference>
<keyword evidence="2" id="KW-0175">Coiled coil</keyword>
<gene>
    <name evidence="6" type="ORF">FHS03_003853</name>
</gene>
<accession>A0A7W5BD76</accession>
<dbReference type="CDD" id="cd01949">
    <property type="entry name" value="GGDEF"/>
    <property type="match status" value="1"/>
</dbReference>
<dbReference type="EMBL" id="JACHXD010000011">
    <property type="protein sequence ID" value="MBB3120783.1"/>
    <property type="molecule type" value="Genomic_DNA"/>
</dbReference>
<keyword evidence="7" id="KW-1185">Reference proteome</keyword>
<keyword evidence="1" id="KW-0597">Phosphoprotein</keyword>
<organism evidence="6 7">
    <name type="scientific">Pseudoduganella violacea</name>
    <dbReference type="NCBI Taxonomy" id="1715466"/>
    <lineage>
        <taxon>Bacteria</taxon>
        <taxon>Pseudomonadati</taxon>
        <taxon>Pseudomonadota</taxon>
        <taxon>Betaproteobacteria</taxon>
        <taxon>Burkholderiales</taxon>
        <taxon>Oxalobacteraceae</taxon>
        <taxon>Telluria group</taxon>
        <taxon>Pseudoduganella</taxon>
    </lineage>
</organism>
<evidence type="ECO:0000256" key="1">
    <source>
        <dbReference type="PROSITE-ProRule" id="PRU00169"/>
    </source>
</evidence>
<dbReference type="Pfam" id="PF00990">
    <property type="entry name" value="GGDEF"/>
    <property type="match status" value="1"/>
</dbReference>
<dbReference type="InterPro" id="IPR011006">
    <property type="entry name" value="CheY-like_superfamily"/>
</dbReference>
<dbReference type="SMART" id="SM00052">
    <property type="entry name" value="EAL"/>
    <property type="match status" value="1"/>
</dbReference>
<dbReference type="SMART" id="SM00267">
    <property type="entry name" value="GGDEF"/>
    <property type="match status" value="1"/>
</dbReference>
<dbReference type="SUPFAM" id="SSF141868">
    <property type="entry name" value="EAL domain-like"/>
    <property type="match status" value="1"/>
</dbReference>
<dbReference type="InterPro" id="IPR029787">
    <property type="entry name" value="Nucleotide_cyclase"/>
</dbReference>
<dbReference type="SMART" id="SM00448">
    <property type="entry name" value="REC"/>
    <property type="match status" value="1"/>
</dbReference>
<dbReference type="PROSITE" id="PS50883">
    <property type="entry name" value="EAL"/>
    <property type="match status" value="1"/>
</dbReference>
<feature type="modified residue" description="4-aspartylphosphate" evidence="1">
    <location>
        <position position="58"/>
    </location>
</feature>
<comment type="caution">
    <text evidence="6">The sequence shown here is derived from an EMBL/GenBank/DDBJ whole genome shotgun (WGS) entry which is preliminary data.</text>
</comment>
<dbReference type="InterPro" id="IPR035919">
    <property type="entry name" value="EAL_sf"/>
</dbReference>
<dbReference type="Gene3D" id="3.20.20.450">
    <property type="entry name" value="EAL domain"/>
    <property type="match status" value="1"/>
</dbReference>
<dbReference type="Proteomes" id="UP000541535">
    <property type="component" value="Unassembled WGS sequence"/>
</dbReference>
<dbReference type="Pfam" id="PF00563">
    <property type="entry name" value="EAL"/>
    <property type="match status" value="2"/>
</dbReference>
<feature type="coiled-coil region" evidence="2">
    <location>
        <begin position="132"/>
        <end position="184"/>
    </location>
</feature>
<protein>
    <submittedName>
        <fullName evidence="6">Diguanylate cyclase (GGDEF)-like protein</fullName>
    </submittedName>
</protein>
<dbReference type="AlphaFoldDB" id="A0A7W5BD76"/>
<dbReference type="PANTHER" id="PTHR44757:SF2">
    <property type="entry name" value="BIOFILM ARCHITECTURE MAINTENANCE PROTEIN MBAA"/>
    <property type="match status" value="1"/>
</dbReference>
<dbReference type="Gene3D" id="3.30.70.270">
    <property type="match status" value="1"/>
</dbReference>
<dbReference type="InterPro" id="IPR043128">
    <property type="entry name" value="Rev_trsase/Diguanyl_cyclase"/>
</dbReference>
<dbReference type="PROSITE" id="PS50887">
    <property type="entry name" value="GGDEF"/>
    <property type="match status" value="1"/>
</dbReference>
<proteinExistence type="predicted"/>
<feature type="domain" description="GGDEF" evidence="5">
    <location>
        <begin position="212"/>
        <end position="349"/>
    </location>
</feature>
<dbReference type="RefSeq" id="WP_183442541.1">
    <property type="nucleotide sequence ID" value="NZ_JACHXD010000011.1"/>
</dbReference>
<sequence length="647" mass="70682">MQIPKVLLVNDDPASLFALESLLAAEADRRGYELHAAVSGEDALRAVLRHEFAVILLDVSMPGMDGFDTADAIRSHPRSGAVPIIFITAHYADEVNRLRAYQNGAADYLFTPLVPQIVQAKVAVFTELARKSMQLRDQADELHKLNQSLRAQRQQELERIGHELEQEMAERQQAERRAAELQTRDNLTGLLNRRSLVQQLEHAVATADRQRGEFALLFVNISRFRQVNDSLGHEVGDELLRHVAARLSAAVRVSDVVARLGGDEFAVLIEGNGAGANAARVAHKIGQAHARPFDIGIHRLKNVSSIGIALYPHDADNAQQLMKHADLALSHARASHAGGDEGSLKFFHDELNQLERERELWTSELRLALVSGQLEVLYQPQVDLATGRASGVEAQLHWRHPHQGLLAAPRFLADIQDRALLDRLDAWLVGVACAQAALWRDGPRPPGLSLPDFNAGSGAPVSGVAAGCAPLHLSLRLATTQLHTEIPARLLAEMRKHRLPAGSITLQLGEALLHAHNEAIEGVLHQLQSGGVRLALDDFGHAHFSLATCRKLGLDQMRIDAGFVRNIGTVEGGSDMVAAIVHLARALGMQVMALGVQNQSQLAVLQSVDCEQYQGDLFCPPLPAQEVLPTLYMSGHTPLPQEDFVNE</sequence>
<dbReference type="PANTHER" id="PTHR44757">
    <property type="entry name" value="DIGUANYLATE CYCLASE DGCP"/>
    <property type="match status" value="1"/>
</dbReference>
<name>A0A7W5BD76_9BURK</name>
<feature type="domain" description="EAL" evidence="4">
    <location>
        <begin position="358"/>
        <end position="635"/>
    </location>
</feature>
<evidence type="ECO:0000256" key="2">
    <source>
        <dbReference type="SAM" id="Coils"/>
    </source>
</evidence>